<dbReference type="Gene3D" id="6.20.330.10">
    <property type="match status" value="1"/>
</dbReference>
<evidence type="ECO:0000256" key="2">
    <source>
        <dbReference type="ARBA" id="ARBA00022670"/>
    </source>
</evidence>
<dbReference type="EMBL" id="JAQQLF010000012">
    <property type="protein sequence ID" value="MDC7717668.1"/>
    <property type="molecule type" value="Genomic_DNA"/>
</dbReference>
<sequence length="313" mass="33900">MEQDRTWERQLIEKLATASLTEQRRARRWKIFFRLTWLAVLAGFVGLMFVDMESRNNSKAMGQPHTAVVSLDGAIDSESNVTAKMLDGLNAAYEDSNTRGIIIRANSPGGSPALSGMANDEILRLKKLHPKVPVYMVVEEVCASGCYYIAAAADRIYVDKASIVGSIGVISDGFGFDKAMDKLGIERRLATAGSNKGMGDPFSPKNPQQEAIRQGLLDEIHGQFIAVVKQGRGKRLADDPDLFSGRVWLGSSSIKLGLADGLGSVGSVARDVIKAEELVDFTPDDDLASRVARRIGVSFSGGVRAMLGDTRLH</sequence>
<dbReference type="PANTHER" id="PTHR42987">
    <property type="entry name" value="PEPTIDASE S49"/>
    <property type="match status" value="1"/>
</dbReference>
<dbReference type="Proteomes" id="UP001219956">
    <property type="component" value="Unassembled WGS sequence"/>
</dbReference>
<evidence type="ECO:0000256" key="5">
    <source>
        <dbReference type="SAM" id="Phobius"/>
    </source>
</evidence>
<protein>
    <submittedName>
        <fullName evidence="7">S49 family peptidase</fullName>
    </submittedName>
</protein>
<feature type="transmembrane region" description="Helical" evidence="5">
    <location>
        <begin position="31"/>
        <end position="50"/>
    </location>
</feature>
<keyword evidence="3" id="KW-0378">Hydrolase</keyword>
<dbReference type="CDD" id="cd07023">
    <property type="entry name" value="S49_Sppa_N_C"/>
    <property type="match status" value="1"/>
</dbReference>
<dbReference type="SUPFAM" id="SSF52096">
    <property type="entry name" value="ClpP/crotonase"/>
    <property type="match status" value="1"/>
</dbReference>
<keyword evidence="8" id="KW-1185">Reference proteome</keyword>
<evidence type="ECO:0000313" key="7">
    <source>
        <dbReference type="EMBL" id="MDC7717668.1"/>
    </source>
</evidence>
<dbReference type="InterPro" id="IPR047272">
    <property type="entry name" value="S49_SppA_C"/>
</dbReference>
<reference evidence="7 8" key="1">
    <citation type="submission" date="2023-01" db="EMBL/GenBank/DDBJ databases">
        <title>Novel species of the genus Vogesella isolated from rivers.</title>
        <authorList>
            <person name="Lu H."/>
        </authorList>
    </citation>
    <scope>NUCLEOTIDE SEQUENCE [LARGE SCALE GENOMIC DNA]</scope>
    <source>
        <strain evidence="7 8">DC21W</strain>
    </source>
</reference>
<organism evidence="7 8">
    <name type="scientific">Vogesella aquatica</name>
    <dbReference type="NCBI Taxonomy" id="2984206"/>
    <lineage>
        <taxon>Bacteria</taxon>
        <taxon>Pseudomonadati</taxon>
        <taxon>Pseudomonadota</taxon>
        <taxon>Betaproteobacteria</taxon>
        <taxon>Neisseriales</taxon>
        <taxon>Chromobacteriaceae</taxon>
        <taxon>Vogesella</taxon>
    </lineage>
</organism>
<evidence type="ECO:0000256" key="1">
    <source>
        <dbReference type="ARBA" id="ARBA00008683"/>
    </source>
</evidence>
<dbReference type="InterPro" id="IPR029045">
    <property type="entry name" value="ClpP/crotonase-like_dom_sf"/>
</dbReference>
<dbReference type="PANTHER" id="PTHR42987:SF8">
    <property type="entry name" value="PROTEINASE"/>
    <property type="match status" value="1"/>
</dbReference>
<evidence type="ECO:0000256" key="4">
    <source>
        <dbReference type="ARBA" id="ARBA00022825"/>
    </source>
</evidence>
<gene>
    <name evidence="7" type="ORF">PQU95_10635</name>
</gene>
<proteinExistence type="inferred from homology"/>
<evidence type="ECO:0000256" key="3">
    <source>
        <dbReference type="ARBA" id="ARBA00022801"/>
    </source>
</evidence>
<dbReference type="RefSeq" id="WP_272751981.1">
    <property type="nucleotide sequence ID" value="NZ_JAQQLF010000012.1"/>
</dbReference>
<dbReference type="Gene3D" id="3.90.226.10">
    <property type="entry name" value="2-enoyl-CoA Hydratase, Chain A, domain 1"/>
    <property type="match status" value="1"/>
</dbReference>
<keyword evidence="5" id="KW-0812">Transmembrane</keyword>
<dbReference type="InterPro" id="IPR002142">
    <property type="entry name" value="Peptidase_S49"/>
</dbReference>
<evidence type="ECO:0000259" key="6">
    <source>
        <dbReference type="Pfam" id="PF01343"/>
    </source>
</evidence>
<evidence type="ECO:0000313" key="8">
    <source>
        <dbReference type="Proteomes" id="UP001219956"/>
    </source>
</evidence>
<accession>A0ABT5IYL5</accession>
<comment type="caution">
    <text evidence="7">The sequence shown here is derived from an EMBL/GenBank/DDBJ whole genome shotgun (WGS) entry which is preliminary data.</text>
</comment>
<name>A0ABT5IYL5_9NEIS</name>
<keyword evidence="4" id="KW-0720">Serine protease</keyword>
<keyword evidence="2" id="KW-0645">Protease</keyword>
<comment type="similarity">
    <text evidence="1">Belongs to the peptidase S49 family.</text>
</comment>
<keyword evidence="5" id="KW-1133">Transmembrane helix</keyword>
<keyword evidence="5" id="KW-0472">Membrane</keyword>
<dbReference type="Pfam" id="PF01343">
    <property type="entry name" value="Peptidase_S49"/>
    <property type="match status" value="1"/>
</dbReference>
<feature type="domain" description="Peptidase S49" evidence="6">
    <location>
        <begin position="129"/>
        <end position="271"/>
    </location>
</feature>